<evidence type="ECO:0000256" key="1">
    <source>
        <dbReference type="SAM" id="MobiDB-lite"/>
    </source>
</evidence>
<dbReference type="EMBL" id="MU004335">
    <property type="protein sequence ID" value="KAF2656502.1"/>
    <property type="molecule type" value="Genomic_DNA"/>
</dbReference>
<sequence length="207" mass="22319">MGVQRCQPSATCCDWVRATSTGPKTAPARKAPLASQNNPTRMIAFLLVGLVCFAQQRDRPHARHGPAAADSRPAPDAAHLCSPRRLTQCRCAIASERSRDPSDGRGSARLAVGGAGVDSRQRKASGTGASGAPLEQRQRQRLIYSATAELGLTKGLHCCCFCYASLSSRKTQHVGEHHNSGRWTHGARWHGGGQPVIGEYFITRRRP</sequence>
<feature type="region of interest" description="Disordered" evidence="1">
    <location>
        <begin position="97"/>
        <end position="135"/>
    </location>
</feature>
<name>A0A6A6TA18_9PLEO</name>
<dbReference type="Proteomes" id="UP000799324">
    <property type="component" value="Unassembled WGS sequence"/>
</dbReference>
<dbReference type="AlphaFoldDB" id="A0A6A6TA18"/>
<keyword evidence="3" id="KW-1185">Reference proteome</keyword>
<evidence type="ECO:0000313" key="3">
    <source>
        <dbReference type="Proteomes" id="UP000799324"/>
    </source>
</evidence>
<proteinExistence type="predicted"/>
<organism evidence="2 3">
    <name type="scientific">Lophiostoma macrostomum CBS 122681</name>
    <dbReference type="NCBI Taxonomy" id="1314788"/>
    <lineage>
        <taxon>Eukaryota</taxon>
        <taxon>Fungi</taxon>
        <taxon>Dikarya</taxon>
        <taxon>Ascomycota</taxon>
        <taxon>Pezizomycotina</taxon>
        <taxon>Dothideomycetes</taxon>
        <taxon>Pleosporomycetidae</taxon>
        <taxon>Pleosporales</taxon>
        <taxon>Lophiostomataceae</taxon>
        <taxon>Lophiostoma</taxon>
    </lineage>
</organism>
<gene>
    <name evidence="2" type="ORF">K491DRAFT_372221</name>
</gene>
<evidence type="ECO:0000313" key="2">
    <source>
        <dbReference type="EMBL" id="KAF2656502.1"/>
    </source>
</evidence>
<accession>A0A6A6TA18</accession>
<protein>
    <submittedName>
        <fullName evidence="2">Uncharacterized protein</fullName>
    </submittedName>
</protein>
<reference evidence="2" key="1">
    <citation type="journal article" date="2020" name="Stud. Mycol.">
        <title>101 Dothideomycetes genomes: a test case for predicting lifestyles and emergence of pathogens.</title>
        <authorList>
            <person name="Haridas S."/>
            <person name="Albert R."/>
            <person name="Binder M."/>
            <person name="Bloem J."/>
            <person name="Labutti K."/>
            <person name="Salamov A."/>
            <person name="Andreopoulos B."/>
            <person name="Baker S."/>
            <person name="Barry K."/>
            <person name="Bills G."/>
            <person name="Bluhm B."/>
            <person name="Cannon C."/>
            <person name="Castanera R."/>
            <person name="Culley D."/>
            <person name="Daum C."/>
            <person name="Ezra D."/>
            <person name="Gonzalez J."/>
            <person name="Henrissat B."/>
            <person name="Kuo A."/>
            <person name="Liang C."/>
            <person name="Lipzen A."/>
            <person name="Lutzoni F."/>
            <person name="Magnuson J."/>
            <person name="Mondo S."/>
            <person name="Nolan M."/>
            <person name="Ohm R."/>
            <person name="Pangilinan J."/>
            <person name="Park H.-J."/>
            <person name="Ramirez L."/>
            <person name="Alfaro M."/>
            <person name="Sun H."/>
            <person name="Tritt A."/>
            <person name="Yoshinaga Y."/>
            <person name="Zwiers L.-H."/>
            <person name="Turgeon B."/>
            <person name="Goodwin S."/>
            <person name="Spatafora J."/>
            <person name="Crous P."/>
            <person name="Grigoriev I."/>
        </authorList>
    </citation>
    <scope>NUCLEOTIDE SEQUENCE</scope>
    <source>
        <strain evidence="2">CBS 122681</strain>
    </source>
</reference>